<dbReference type="InterPro" id="IPR008995">
    <property type="entry name" value="Mo/tungstate-bd_C_term_dom"/>
</dbReference>
<dbReference type="RefSeq" id="WP_338528143.1">
    <property type="nucleotide sequence ID" value="NZ_CP030941.1"/>
</dbReference>
<dbReference type="InterPro" id="IPR012340">
    <property type="entry name" value="NA-bd_OB-fold"/>
</dbReference>
<evidence type="ECO:0000313" key="2">
    <source>
        <dbReference type="EMBL" id="UUP15649.1"/>
    </source>
</evidence>
<reference evidence="2 3" key="1">
    <citation type="submission" date="2018-07" db="EMBL/GenBank/DDBJ databases">
        <title>Genome sequence of Nitratireductor thuwali#1536.</title>
        <authorList>
            <person name="Michoud G."/>
            <person name="Merlino G."/>
            <person name="Sefrji F.O."/>
            <person name="Daffonchio D."/>
        </authorList>
    </citation>
    <scope>NUCLEOTIDE SEQUENCE [LARGE SCALE GENOMIC DNA]</scope>
    <source>
        <strain evidence="3">Nit1536</strain>
    </source>
</reference>
<dbReference type="Pfam" id="PF08402">
    <property type="entry name" value="TOBE_2"/>
    <property type="match status" value="1"/>
</dbReference>
<protein>
    <recommendedName>
        <fullName evidence="1">Transport-associated OB type 2 domain-containing protein</fullName>
    </recommendedName>
</protein>
<dbReference type="Gene3D" id="2.40.50.140">
    <property type="entry name" value="Nucleic acid-binding proteins"/>
    <property type="match status" value="1"/>
</dbReference>
<feature type="domain" description="Transport-associated OB type 2" evidence="1">
    <location>
        <begin position="18"/>
        <end position="89"/>
    </location>
</feature>
<dbReference type="EMBL" id="CP030941">
    <property type="protein sequence ID" value="UUP15649.1"/>
    <property type="molecule type" value="Genomic_DNA"/>
</dbReference>
<name>A0ABY5MC14_9HYPH</name>
<evidence type="ECO:0000259" key="1">
    <source>
        <dbReference type="Pfam" id="PF08402"/>
    </source>
</evidence>
<keyword evidence="3" id="KW-1185">Reference proteome</keyword>
<sequence length="104" mass="11458">MLARPNGRGAALPAALRLGIRPEHLIVREEEPGGLAARIQGSEAMGRETMYTADTDLGMLRFLETTPLPRFRPGDKVRLGFEPSHALLFDRASGRRVEGLEIHV</sequence>
<proteinExistence type="predicted"/>
<accession>A0ABY5MC14</accession>
<dbReference type="Proteomes" id="UP001342418">
    <property type="component" value="Chromosome"/>
</dbReference>
<evidence type="ECO:0000313" key="3">
    <source>
        <dbReference type="Proteomes" id="UP001342418"/>
    </source>
</evidence>
<dbReference type="SUPFAM" id="SSF50331">
    <property type="entry name" value="MOP-like"/>
    <property type="match status" value="1"/>
</dbReference>
<organism evidence="2 3">
    <name type="scientific">Nitratireductor thuwali</name>
    <dbReference type="NCBI Taxonomy" id="2267699"/>
    <lineage>
        <taxon>Bacteria</taxon>
        <taxon>Pseudomonadati</taxon>
        <taxon>Pseudomonadota</taxon>
        <taxon>Alphaproteobacteria</taxon>
        <taxon>Hyphomicrobiales</taxon>
        <taxon>Phyllobacteriaceae</taxon>
        <taxon>Nitratireductor</taxon>
    </lineage>
</organism>
<gene>
    <name evidence="2" type="ORF">NTH_00087</name>
</gene>
<dbReference type="InterPro" id="IPR013611">
    <property type="entry name" value="Transp-assoc_OB_typ2"/>
</dbReference>